<accession>A0A2T7P8U4</accession>
<evidence type="ECO:0000313" key="3">
    <source>
        <dbReference type="Proteomes" id="UP000245119"/>
    </source>
</evidence>
<keyword evidence="3" id="KW-1185">Reference proteome</keyword>
<feature type="region of interest" description="Disordered" evidence="1">
    <location>
        <begin position="1"/>
        <end position="33"/>
    </location>
</feature>
<dbReference type="Proteomes" id="UP000245119">
    <property type="component" value="Linkage Group LG5"/>
</dbReference>
<dbReference type="AlphaFoldDB" id="A0A2T7P8U4"/>
<protein>
    <submittedName>
        <fullName evidence="2">Uncharacterized protein</fullName>
    </submittedName>
</protein>
<name>A0A2T7P8U4_POMCA</name>
<organism evidence="2 3">
    <name type="scientific">Pomacea canaliculata</name>
    <name type="common">Golden apple snail</name>
    <dbReference type="NCBI Taxonomy" id="400727"/>
    <lineage>
        <taxon>Eukaryota</taxon>
        <taxon>Metazoa</taxon>
        <taxon>Spiralia</taxon>
        <taxon>Lophotrochozoa</taxon>
        <taxon>Mollusca</taxon>
        <taxon>Gastropoda</taxon>
        <taxon>Caenogastropoda</taxon>
        <taxon>Architaenioglossa</taxon>
        <taxon>Ampullarioidea</taxon>
        <taxon>Ampullariidae</taxon>
        <taxon>Pomacea</taxon>
    </lineage>
</organism>
<reference evidence="2 3" key="1">
    <citation type="submission" date="2018-04" db="EMBL/GenBank/DDBJ databases">
        <title>The genome of golden apple snail Pomacea canaliculata provides insight into stress tolerance and invasive adaptation.</title>
        <authorList>
            <person name="Liu C."/>
            <person name="Liu B."/>
            <person name="Ren Y."/>
            <person name="Zhang Y."/>
            <person name="Wang H."/>
            <person name="Li S."/>
            <person name="Jiang F."/>
            <person name="Yin L."/>
            <person name="Zhang G."/>
            <person name="Qian W."/>
            <person name="Fan W."/>
        </authorList>
    </citation>
    <scope>NUCLEOTIDE SEQUENCE [LARGE SCALE GENOMIC DNA]</scope>
    <source>
        <strain evidence="2">SZHN2017</strain>
        <tissue evidence="2">Muscle</tissue>
    </source>
</reference>
<evidence type="ECO:0000256" key="1">
    <source>
        <dbReference type="SAM" id="MobiDB-lite"/>
    </source>
</evidence>
<evidence type="ECO:0000313" key="2">
    <source>
        <dbReference type="EMBL" id="PVD29834.1"/>
    </source>
</evidence>
<feature type="compositionally biased region" description="Polar residues" evidence="1">
    <location>
        <begin position="17"/>
        <end position="32"/>
    </location>
</feature>
<gene>
    <name evidence="2" type="ORF">C0Q70_09091</name>
</gene>
<proteinExistence type="predicted"/>
<comment type="caution">
    <text evidence="2">The sequence shown here is derived from an EMBL/GenBank/DDBJ whole genome shotgun (WGS) entry which is preliminary data.</text>
</comment>
<dbReference type="EMBL" id="PZQS01000005">
    <property type="protein sequence ID" value="PVD29834.1"/>
    <property type="molecule type" value="Genomic_DNA"/>
</dbReference>
<sequence>MMRQHQAPGASGRDTHCSVNNNTAKTSASSCGTRVDRNELTSIPDMLFAKMDKLERLFYHYNNSRTRQLVLNARDSVGGSARGGNKVGGSGSPLHIVKIASSQGLQRARGDVRQGGRKVNIGREENSLSTNMSYTSEPITTFGNGRLVNVHSL</sequence>